<dbReference type="InterPro" id="IPR013324">
    <property type="entry name" value="RNA_pol_sigma_r3/r4-like"/>
</dbReference>
<evidence type="ECO:0000256" key="6">
    <source>
        <dbReference type="RuleBase" id="RU000716"/>
    </source>
</evidence>
<dbReference type="Proteomes" id="UP000669239">
    <property type="component" value="Unassembled WGS sequence"/>
</dbReference>
<reference evidence="10" key="2">
    <citation type="submission" date="2020-02" db="EMBL/GenBank/DDBJ databases">
        <authorList>
            <person name="Littmann E."/>
            <person name="Sorbara M."/>
        </authorList>
    </citation>
    <scope>NUCLEOTIDE SEQUENCE</scope>
    <source>
        <strain evidence="10">MSK.1.17</strain>
    </source>
</reference>
<dbReference type="GO" id="GO:0006352">
    <property type="term" value="P:DNA-templated transcription initiation"/>
    <property type="evidence" value="ECO:0007669"/>
    <property type="project" value="InterPro"/>
</dbReference>
<dbReference type="InterPro" id="IPR039425">
    <property type="entry name" value="RNA_pol_sigma-70-like"/>
</dbReference>
<dbReference type="InterPro" id="IPR013249">
    <property type="entry name" value="RNA_pol_sigma70_r4_t2"/>
</dbReference>
<gene>
    <name evidence="10" type="ORF">G5B36_16900</name>
    <name evidence="9" type="ORF">L0N08_09755</name>
</gene>
<dbReference type="Pfam" id="PF04542">
    <property type="entry name" value="Sigma70_r2"/>
    <property type="match status" value="1"/>
</dbReference>
<dbReference type="PROSITE" id="PS01063">
    <property type="entry name" value="SIGMA70_ECF"/>
    <property type="match status" value="1"/>
</dbReference>
<dbReference type="InterPro" id="IPR036388">
    <property type="entry name" value="WH-like_DNA-bd_sf"/>
</dbReference>
<evidence type="ECO:0000256" key="5">
    <source>
        <dbReference type="ARBA" id="ARBA00023163"/>
    </source>
</evidence>
<evidence type="ECO:0000256" key="4">
    <source>
        <dbReference type="ARBA" id="ARBA00023125"/>
    </source>
</evidence>
<keyword evidence="4 6" id="KW-0238">DNA-binding</keyword>
<accession>A0AAW5BNW8</accession>
<evidence type="ECO:0000313" key="11">
    <source>
        <dbReference type="Proteomes" id="UP000669239"/>
    </source>
</evidence>
<keyword evidence="2 6" id="KW-0805">Transcription regulation</keyword>
<proteinExistence type="inferred from homology"/>
<evidence type="ECO:0000313" key="9">
    <source>
        <dbReference type="EMBL" id="MCG4745693.1"/>
    </source>
</evidence>
<dbReference type="PANTHER" id="PTHR43133:SF8">
    <property type="entry name" value="RNA POLYMERASE SIGMA FACTOR HI_1459-RELATED"/>
    <property type="match status" value="1"/>
</dbReference>
<sequence>MDNHTPLTIESIITRYASYIYNLSRKLSANPDKAEDLAQETFIKAWAHISEVKNEDAVKSWLRTICINEFRMMLRKEKRGAMGYAESMDELEHDGEFLVDPRPLPIDEIQAAEEVANLRDGCFLAMTRKLTLNQRMVFSLIDMFGISINETAQILDLTPKAVKGLLYRARMNLESFFSDHCSFMDIHNPCQCTAWIEFMKDRNTFQEKLRQKKAYLDYQEKGYVHDPETGRKMLYYYHNLPEQRPPQEWFEKIAALLYEPASS</sequence>
<keyword evidence="3 6" id="KW-0731">Sigma factor</keyword>
<keyword evidence="5 6" id="KW-0804">Transcription</keyword>
<comment type="similarity">
    <text evidence="1 6">Belongs to the sigma-70 factor family. ECF subfamily.</text>
</comment>
<name>A0AAW5BNW8_9FIRM</name>
<evidence type="ECO:0000256" key="3">
    <source>
        <dbReference type="ARBA" id="ARBA00023082"/>
    </source>
</evidence>
<comment type="caution">
    <text evidence="9">The sequence shown here is derived from an EMBL/GenBank/DDBJ whole genome shotgun (WGS) entry which is preliminary data.</text>
</comment>
<dbReference type="SUPFAM" id="SSF88946">
    <property type="entry name" value="Sigma2 domain of RNA polymerase sigma factors"/>
    <property type="match status" value="1"/>
</dbReference>
<dbReference type="InterPro" id="IPR007627">
    <property type="entry name" value="RNA_pol_sigma70_r2"/>
</dbReference>
<protein>
    <recommendedName>
        <fullName evidence="6">RNA polymerase sigma factor</fullName>
    </recommendedName>
</protein>
<dbReference type="InterPro" id="IPR013325">
    <property type="entry name" value="RNA_pol_sigma_r2"/>
</dbReference>
<dbReference type="EMBL" id="JAAITT010000025">
    <property type="protein sequence ID" value="NSJ50366.1"/>
    <property type="molecule type" value="Genomic_DNA"/>
</dbReference>
<evidence type="ECO:0000256" key="2">
    <source>
        <dbReference type="ARBA" id="ARBA00023015"/>
    </source>
</evidence>
<evidence type="ECO:0000259" key="8">
    <source>
        <dbReference type="Pfam" id="PF08281"/>
    </source>
</evidence>
<evidence type="ECO:0000313" key="10">
    <source>
        <dbReference type="EMBL" id="NSJ50366.1"/>
    </source>
</evidence>
<organism evidence="9 12">
    <name type="scientific">Enterocloster aldenensis</name>
    <dbReference type="NCBI Taxonomy" id="358742"/>
    <lineage>
        <taxon>Bacteria</taxon>
        <taxon>Bacillati</taxon>
        <taxon>Bacillota</taxon>
        <taxon>Clostridia</taxon>
        <taxon>Lachnospirales</taxon>
        <taxon>Lachnospiraceae</taxon>
        <taxon>Enterocloster</taxon>
    </lineage>
</organism>
<dbReference type="GO" id="GO:0016987">
    <property type="term" value="F:sigma factor activity"/>
    <property type="evidence" value="ECO:0007669"/>
    <property type="project" value="UniProtKB-KW"/>
</dbReference>
<keyword evidence="11" id="KW-1185">Reference proteome</keyword>
<feature type="domain" description="RNA polymerase sigma-70 region 2" evidence="7">
    <location>
        <begin position="13"/>
        <end position="79"/>
    </location>
</feature>
<dbReference type="InterPro" id="IPR014284">
    <property type="entry name" value="RNA_pol_sigma-70_dom"/>
</dbReference>
<evidence type="ECO:0000313" key="12">
    <source>
        <dbReference type="Proteomes" id="UP001299608"/>
    </source>
</evidence>
<dbReference type="SUPFAM" id="SSF88659">
    <property type="entry name" value="Sigma3 and sigma4 domains of RNA polymerase sigma factors"/>
    <property type="match status" value="1"/>
</dbReference>
<dbReference type="NCBIfam" id="TIGR02937">
    <property type="entry name" value="sigma70-ECF"/>
    <property type="match status" value="1"/>
</dbReference>
<dbReference type="EMBL" id="JAKNGE010000010">
    <property type="protein sequence ID" value="MCG4745693.1"/>
    <property type="molecule type" value="Genomic_DNA"/>
</dbReference>
<dbReference type="Gene3D" id="1.10.1740.10">
    <property type="match status" value="1"/>
</dbReference>
<dbReference type="InterPro" id="IPR000838">
    <property type="entry name" value="RNA_pol_sigma70_ECF_CS"/>
</dbReference>
<dbReference type="AlphaFoldDB" id="A0AAW5BNW8"/>
<dbReference type="GO" id="GO:0003677">
    <property type="term" value="F:DNA binding"/>
    <property type="evidence" value="ECO:0007669"/>
    <property type="project" value="UniProtKB-KW"/>
</dbReference>
<dbReference type="GO" id="GO:0006950">
    <property type="term" value="P:response to stress"/>
    <property type="evidence" value="ECO:0007669"/>
    <property type="project" value="UniProtKB-ARBA"/>
</dbReference>
<dbReference type="Gene3D" id="1.10.10.10">
    <property type="entry name" value="Winged helix-like DNA-binding domain superfamily/Winged helix DNA-binding domain"/>
    <property type="match status" value="1"/>
</dbReference>
<dbReference type="GeneID" id="97205004"/>
<reference evidence="9" key="3">
    <citation type="submission" date="2022-01" db="EMBL/GenBank/DDBJ databases">
        <title>Collection of gut derived symbiotic bacterial strains cultured from healthy donors.</title>
        <authorList>
            <person name="Lin H."/>
            <person name="Kohout C."/>
            <person name="Waligurski E."/>
            <person name="Pamer E.G."/>
        </authorList>
    </citation>
    <scope>NUCLEOTIDE SEQUENCE</scope>
    <source>
        <strain evidence="9">DFI.6.55</strain>
    </source>
</reference>
<evidence type="ECO:0000256" key="1">
    <source>
        <dbReference type="ARBA" id="ARBA00010641"/>
    </source>
</evidence>
<dbReference type="Proteomes" id="UP001299608">
    <property type="component" value="Unassembled WGS sequence"/>
</dbReference>
<feature type="domain" description="RNA polymerase sigma factor 70 region 4 type 2" evidence="8">
    <location>
        <begin position="122"/>
        <end position="173"/>
    </location>
</feature>
<dbReference type="PANTHER" id="PTHR43133">
    <property type="entry name" value="RNA POLYMERASE ECF-TYPE SIGMA FACTO"/>
    <property type="match status" value="1"/>
</dbReference>
<reference evidence="10 11" key="1">
    <citation type="journal article" date="2020" name="Cell Host Microbe">
        <title>Functional and Genomic Variation between Human-Derived Isolates of Lachnospiraceae Reveals Inter- and Intra-Species Diversity.</title>
        <authorList>
            <person name="Sorbara M.T."/>
            <person name="Littmann E.R."/>
            <person name="Fontana E."/>
            <person name="Moody T.U."/>
            <person name="Kohout C.E."/>
            <person name="Gjonbalaj M."/>
            <person name="Eaton V."/>
            <person name="Seok R."/>
            <person name="Leiner I.M."/>
            <person name="Pamer E.G."/>
        </authorList>
    </citation>
    <scope>NUCLEOTIDE SEQUENCE [LARGE SCALE GENOMIC DNA]</scope>
    <source>
        <strain evidence="10 11">MSK.1.17</strain>
    </source>
</reference>
<dbReference type="Pfam" id="PF08281">
    <property type="entry name" value="Sigma70_r4_2"/>
    <property type="match status" value="1"/>
</dbReference>
<evidence type="ECO:0000259" key="7">
    <source>
        <dbReference type="Pfam" id="PF04542"/>
    </source>
</evidence>
<dbReference type="RefSeq" id="WP_165642524.1">
    <property type="nucleotide sequence ID" value="NZ_BAABZL010000001.1"/>
</dbReference>